<name>A0A9P9EQW8_9HYPO</name>
<sequence>MTEPPADWSPTTVSDHPEWTTNTWITTTSEGSDEPTIVPVLIGCPACGGGGSGIILFGFPKFINTLFKFPGFPQFSFPCIPPGCDSPPETHEDDGDDSSSTDQASETTAASSTCTEEVTASDCLVACTTYTGPGADPTPDCTTTCTKTQTGCDVTGVTSTTSAEACSATGDDSCLNCAEEENLVDWEADPEDPDFQKRSEYSPSLGGHHSLKKRSPAAVVTKLGDPALGCSFTKLVQYPEYPGGGEMMKPDLLGTLGTVNADWDSKIKRWFIMTRDAQCIPSMSQVAASGYHAKGTNGRWVQKDLPTTDHFYEKSWLKDFFVNILDSSVADLSTLTGEQAKINCKDFNYYTDESAAATVPNQLAQVFNAFPSKTDYLENFIGMDDYINAQCKVCIRVSIRERISD</sequence>
<protein>
    <submittedName>
        <fullName evidence="2">Uncharacterized protein</fullName>
    </submittedName>
</protein>
<feature type="compositionally biased region" description="Low complexity" evidence="1">
    <location>
        <begin position="100"/>
        <end position="113"/>
    </location>
</feature>
<proteinExistence type="predicted"/>
<dbReference type="Proteomes" id="UP000717696">
    <property type="component" value="Unassembled WGS sequence"/>
</dbReference>
<gene>
    <name evidence="2" type="ORF">B0J13DRAFT_59764</name>
</gene>
<feature type="region of interest" description="Disordered" evidence="1">
    <location>
        <begin position="187"/>
        <end position="211"/>
    </location>
</feature>
<dbReference type="EMBL" id="JAGMUU010000012">
    <property type="protein sequence ID" value="KAH7141486.1"/>
    <property type="molecule type" value="Genomic_DNA"/>
</dbReference>
<evidence type="ECO:0000256" key="1">
    <source>
        <dbReference type="SAM" id="MobiDB-lite"/>
    </source>
</evidence>
<organism evidence="2 3">
    <name type="scientific">Dactylonectria estremocensis</name>
    <dbReference type="NCBI Taxonomy" id="1079267"/>
    <lineage>
        <taxon>Eukaryota</taxon>
        <taxon>Fungi</taxon>
        <taxon>Dikarya</taxon>
        <taxon>Ascomycota</taxon>
        <taxon>Pezizomycotina</taxon>
        <taxon>Sordariomycetes</taxon>
        <taxon>Hypocreomycetidae</taxon>
        <taxon>Hypocreales</taxon>
        <taxon>Nectriaceae</taxon>
        <taxon>Dactylonectria</taxon>
    </lineage>
</organism>
<feature type="region of interest" description="Disordered" evidence="1">
    <location>
        <begin position="83"/>
        <end position="113"/>
    </location>
</feature>
<evidence type="ECO:0000313" key="3">
    <source>
        <dbReference type="Proteomes" id="UP000717696"/>
    </source>
</evidence>
<dbReference type="OrthoDB" id="5084844at2759"/>
<accession>A0A9P9EQW8</accession>
<dbReference type="AlphaFoldDB" id="A0A9P9EQW8"/>
<evidence type="ECO:0000313" key="2">
    <source>
        <dbReference type="EMBL" id="KAH7141486.1"/>
    </source>
</evidence>
<keyword evidence="3" id="KW-1185">Reference proteome</keyword>
<comment type="caution">
    <text evidence="2">The sequence shown here is derived from an EMBL/GenBank/DDBJ whole genome shotgun (WGS) entry which is preliminary data.</text>
</comment>
<reference evidence="2" key="1">
    <citation type="journal article" date="2021" name="Nat. Commun.">
        <title>Genetic determinants of endophytism in the Arabidopsis root mycobiome.</title>
        <authorList>
            <person name="Mesny F."/>
            <person name="Miyauchi S."/>
            <person name="Thiergart T."/>
            <person name="Pickel B."/>
            <person name="Atanasova L."/>
            <person name="Karlsson M."/>
            <person name="Huettel B."/>
            <person name="Barry K.W."/>
            <person name="Haridas S."/>
            <person name="Chen C."/>
            <person name="Bauer D."/>
            <person name="Andreopoulos W."/>
            <person name="Pangilinan J."/>
            <person name="LaButti K."/>
            <person name="Riley R."/>
            <person name="Lipzen A."/>
            <person name="Clum A."/>
            <person name="Drula E."/>
            <person name="Henrissat B."/>
            <person name="Kohler A."/>
            <person name="Grigoriev I.V."/>
            <person name="Martin F.M."/>
            <person name="Hacquard S."/>
        </authorList>
    </citation>
    <scope>NUCLEOTIDE SEQUENCE</scope>
    <source>
        <strain evidence="2">MPI-CAGE-AT-0021</strain>
    </source>
</reference>